<dbReference type="GeneID" id="4317738"/>
<keyword evidence="2" id="KW-0808">Transferase</keyword>
<dbReference type="Pfam" id="PF11991">
    <property type="entry name" value="Trp_DMAT"/>
    <property type="match status" value="1"/>
</dbReference>
<organism evidence="4 5">
    <name type="scientific">Aspergillus terreus (strain NIH 2624 / FGSC A1156)</name>
    <dbReference type="NCBI Taxonomy" id="341663"/>
    <lineage>
        <taxon>Eukaryota</taxon>
        <taxon>Fungi</taxon>
        <taxon>Dikarya</taxon>
        <taxon>Ascomycota</taxon>
        <taxon>Pezizomycotina</taxon>
        <taxon>Eurotiomycetes</taxon>
        <taxon>Eurotiomycetidae</taxon>
        <taxon>Eurotiales</taxon>
        <taxon>Aspergillaceae</taxon>
        <taxon>Aspergillus</taxon>
        <taxon>Aspergillus subgen. Circumdati</taxon>
    </lineage>
</organism>
<dbReference type="OMA" id="WNLLHNI"/>
<evidence type="ECO:0000256" key="3">
    <source>
        <dbReference type="PIRSR" id="PIRSR000509-1"/>
    </source>
</evidence>
<evidence type="ECO:0000256" key="1">
    <source>
        <dbReference type="ARBA" id="ARBA00010209"/>
    </source>
</evidence>
<dbReference type="PANTHER" id="PTHR40627:SF3">
    <property type="entry name" value="PRENYLTRANSFERASE ASQH2-RELATED"/>
    <property type="match status" value="1"/>
</dbReference>
<dbReference type="RefSeq" id="XP_001212001.1">
    <property type="nucleotide sequence ID" value="XM_001212001.1"/>
</dbReference>
<feature type="binding site" evidence="3">
    <location>
        <position position="338"/>
    </location>
    <ligand>
        <name>dimethylallyl diphosphate</name>
        <dbReference type="ChEBI" id="CHEBI:57623"/>
    </ligand>
</feature>
<feature type="binding site" evidence="3">
    <location>
        <position position="186"/>
    </location>
    <ligand>
        <name>dimethylallyl diphosphate</name>
        <dbReference type="ChEBI" id="CHEBI:57623"/>
    </ligand>
</feature>
<name>Q0CU11_ASPTN</name>
<dbReference type="CDD" id="cd13929">
    <property type="entry name" value="PT-DMATS_CymD"/>
    <property type="match status" value="1"/>
</dbReference>
<reference evidence="5" key="1">
    <citation type="submission" date="2005-09" db="EMBL/GenBank/DDBJ databases">
        <title>Annotation of the Aspergillus terreus NIH2624 genome.</title>
        <authorList>
            <person name="Birren B.W."/>
            <person name="Lander E.S."/>
            <person name="Galagan J.E."/>
            <person name="Nusbaum C."/>
            <person name="Devon K."/>
            <person name="Henn M."/>
            <person name="Ma L.-J."/>
            <person name="Jaffe D.B."/>
            <person name="Butler J."/>
            <person name="Alvarez P."/>
            <person name="Gnerre S."/>
            <person name="Grabherr M."/>
            <person name="Kleber M."/>
            <person name="Mauceli E.W."/>
            <person name="Brockman W."/>
            <person name="Rounsley S."/>
            <person name="Young S.K."/>
            <person name="LaButti K."/>
            <person name="Pushparaj V."/>
            <person name="DeCaprio D."/>
            <person name="Crawford M."/>
            <person name="Koehrsen M."/>
            <person name="Engels R."/>
            <person name="Montgomery P."/>
            <person name="Pearson M."/>
            <person name="Howarth C."/>
            <person name="Larson L."/>
            <person name="Luoma S."/>
            <person name="White J."/>
            <person name="Alvarado L."/>
            <person name="Kodira C.D."/>
            <person name="Zeng Q."/>
            <person name="Oleary S."/>
            <person name="Yandava C."/>
            <person name="Denning D.W."/>
            <person name="Nierman W.C."/>
            <person name="Milne T."/>
            <person name="Madden K."/>
        </authorList>
    </citation>
    <scope>NUCLEOTIDE SEQUENCE [LARGE SCALE GENOMIC DNA]</scope>
    <source>
        <strain evidence="5">NIH 2624 / FGSC A1156</strain>
    </source>
</reference>
<protein>
    <submittedName>
        <fullName evidence="4">Uncharacterized protein</fullName>
    </submittedName>
</protein>
<sequence>MTIHDPNVSVQRETASPLNTLSRALGFGNGDQERWWNDTAPLLHGLLVATGYDVHSQYQHLLFHHRHVLPALGPYPEAQPDSIVPGGCPYELSVNFQQGKAVVRFDFAPAGDSKQNQFSPGVAINRLLADLSDSGHEIDTRLYYHFTNALALTKRDIAFLQKNPTPHSSTQNILSWDLKGATNDLKMYFFPLVKADAVQVPSGQLVLDAIRKADDGCYDSPALGLVESFLRDRKLLSNVCVLGWDCVPDNGRVKIYLADPDVSIAKIRDLWTLGGQLSNATVTKGLELLLELWDCLGLQEGVRSTTELGQPEQEDGRSGLTFSYELRPGDRYPEPKIYFPLVGENDSIVSQGLARFVARLGWTELDSYPSALADVFAGVDMSISTRLISSLSFAYTEEKGPYMTAYYYSSKQYPWEGARPV</sequence>
<dbReference type="InterPro" id="IPR012148">
    <property type="entry name" value="ABBA_DMATS-like"/>
</dbReference>
<dbReference type="EMBL" id="CH476597">
    <property type="protein sequence ID" value="EAU36097.1"/>
    <property type="molecule type" value="Genomic_DNA"/>
</dbReference>
<feature type="binding site" evidence="3">
    <location>
        <position position="104"/>
    </location>
    <ligand>
        <name>dimethylallyl diphosphate</name>
        <dbReference type="ChEBI" id="CHEBI:57623"/>
    </ligand>
</feature>
<dbReference type="VEuPathDB" id="FungiDB:ATEG_02823"/>
<evidence type="ECO:0000313" key="5">
    <source>
        <dbReference type="Proteomes" id="UP000007963"/>
    </source>
</evidence>
<feature type="binding site" evidence="3">
    <location>
        <position position="254"/>
    </location>
    <ligand>
        <name>dimethylallyl diphosphate</name>
        <dbReference type="ChEBI" id="CHEBI:57623"/>
    </ligand>
</feature>
<dbReference type="OrthoDB" id="5392033at2759"/>
<dbReference type="NCBIfam" id="TIGR03429">
    <property type="entry name" value="arom_pren_DMATS"/>
    <property type="match status" value="1"/>
</dbReference>
<proteinExistence type="inferred from homology"/>
<dbReference type="InterPro" id="IPR033964">
    <property type="entry name" value="ABBA"/>
</dbReference>
<feature type="binding site" evidence="3">
    <location>
        <position position="256"/>
    </location>
    <ligand>
        <name>dimethylallyl diphosphate</name>
        <dbReference type="ChEBI" id="CHEBI:57623"/>
    </ligand>
</feature>
<dbReference type="GO" id="GO:0016765">
    <property type="term" value="F:transferase activity, transferring alkyl or aryl (other than methyl) groups"/>
    <property type="evidence" value="ECO:0007669"/>
    <property type="project" value="InterPro"/>
</dbReference>
<dbReference type="Proteomes" id="UP000007963">
    <property type="component" value="Unassembled WGS sequence"/>
</dbReference>
<evidence type="ECO:0000313" key="4">
    <source>
        <dbReference type="EMBL" id="EAU36097.1"/>
    </source>
</evidence>
<evidence type="ECO:0000256" key="2">
    <source>
        <dbReference type="ARBA" id="ARBA00022679"/>
    </source>
</evidence>
<gene>
    <name evidence="4" type="ORF">ATEG_02823</name>
</gene>
<dbReference type="SFLD" id="SFLDS00036">
    <property type="entry name" value="Aromatic_Prenyltransferase"/>
    <property type="match status" value="1"/>
</dbReference>
<dbReference type="HOGENOM" id="CLU_037431_0_0_1"/>
<feature type="binding site" evidence="3">
    <location>
        <position position="91"/>
    </location>
    <ligand>
        <name>L-tryptophan</name>
        <dbReference type="ChEBI" id="CHEBI:57912"/>
    </ligand>
</feature>
<comment type="similarity">
    <text evidence="1">Belongs to the tryptophan dimethylallyltransferase family.</text>
</comment>
<dbReference type="AlphaFoldDB" id="Q0CU11"/>
<feature type="binding site" evidence="3">
    <location>
        <position position="188"/>
    </location>
    <ligand>
        <name>dimethylallyl diphosphate</name>
        <dbReference type="ChEBI" id="CHEBI:57623"/>
    </ligand>
</feature>
<dbReference type="SFLD" id="SFLDG01162">
    <property type="entry name" value="I"/>
    <property type="match status" value="1"/>
</dbReference>
<dbReference type="InterPro" id="IPR017795">
    <property type="entry name" value="ABBA_NscD-like"/>
</dbReference>
<accession>Q0CU11</accession>
<dbReference type="PANTHER" id="PTHR40627">
    <property type="entry name" value="INDOLE PRENYLTRANSFERASE TDIB-RELATED"/>
    <property type="match status" value="1"/>
</dbReference>
<dbReference type="PIRSF" id="PIRSF000509">
    <property type="entry name" value="Trp_DMAT"/>
    <property type="match status" value="1"/>
</dbReference>
<feature type="binding site" evidence="3">
    <location>
        <position position="252"/>
    </location>
    <ligand>
        <name>dimethylallyl diphosphate</name>
        <dbReference type="ChEBI" id="CHEBI:57623"/>
    </ligand>
</feature>
<dbReference type="GO" id="GO:0009820">
    <property type="term" value="P:alkaloid metabolic process"/>
    <property type="evidence" value="ECO:0007669"/>
    <property type="project" value="InterPro"/>
</dbReference>